<feature type="domain" description="HTH lacI-type" evidence="5">
    <location>
        <begin position="4"/>
        <end position="58"/>
    </location>
</feature>
<sequence length="340" mass="35461">MGAATLADVAARAGVSVATASRALSGSRPVAPDKRRRVLEASRALGYQPNAVASALRASRTRTVGLLLPRYSTLFLSALIEAVSTSLDDHDVALVLRHADPDEAFDTHVRALRARRVDGIVLSAPSIEAGRAAVAGAGDVPVVQVGRFVDPDATDSVGLDEDRATGLLSDHLAAGGARHALAVGLDPATPADRRRLAALRTAGEQARLSLRVAAFDGSDLNGGIRAGERLVAQGFSGHDSIVAANDEVAAGLMAVLRLNAVRVPGDVQVASLLDLTPGARTHAVTTLRHPWPAMGREAVRLLQQPRRPEDDVARRVQLAPALVIAPSTRSPETVSAQEKS</sequence>
<dbReference type="InterPro" id="IPR028082">
    <property type="entry name" value="Peripla_BP_I"/>
</dbReference>
<dbReference type="InterPro" id="IPR010982">
    <property type="entry name" value="Lambda_DNA-bd_dom_sf"/>
</dbReference>
<name>A0ABS5TED6_9ACTN</name>
<keyword evidence="2" id="KW-0805">Transcription regulation</keyword>
<dbReference type="PANTHER" id="PTHR30146">
    <property type="entry name" value="LACI-RELATED TRANSCRIPTIONAL REPRESSOR"/>
    <property type="match status" value="1"/>
</dbReference>
<protein>
    <submittedName>
        <fullName evidence="6">LacI family DNA-binding transcriptional regulator</fullName>
    </submittedName>
</protein>
<keyword evidence="4" id="KW-0804">Transcription</keyword>
<dbReference type="PROSITE" id="PS50932">
    <property type="entry name" value="HTH_LACI_2"/>
    <property type="match status" value="1"/>
</dbReference>
<gene>
    <name evidence="6" type="ORF">KIH74_05975</name>
</gene>
<dbReference type="PROSITE" id="PS00356">
    <property type="entry name" value="HTH_LACI_1"/>
    <property type="match status" value="1"/>
</dbReference>
<dbReference type="SMART" id="SM00354">
    <property type="entry name" value="HTH_LACI"/>
    <property type="match status" value="1"/>
</dbReference>
<organism evidence="6 7">
    <name type="scientific">Kineosporia corallincola</name>
    <dbReference type="NCBI Taxonomy" id="2835133"/>
    <lineage>
        <taxon>Bacteria</taxon>
        <taxon>Bacillati</taxon>
        <taxon>Actinomycetota</taxon>
        <taxon>Actinomycetes</taxon>
        <taxon>Kineosporiales</taxon>
        <taxon>Kineosporiaceae</taxon>
        <taxon>Kineosporia</taxon>
    </lineage>
</organism>
<dbReference type="GO" id="GO:0003677">
    <property type="term" value="F:DNA binding"/>
    <property type="evidence" value="ECO:0007669"/>
    <property type="project" value="UniProtKB-KW"/>
</dbReference>
<reference evidence="6 7" key="1">
    <citation type="submission" date="2021-05" db="EMBL/GenBank/DDBJ databases">
        <title>Kineosporia and Streptomyces sp. nov. two new marine actinobacteria isolated from Coral.</title>
        <authorList>
            <person name="Buangrab K."/>
            <person name="Sutthacheep M."/>
            <person name="Yeemin T."/>
            <person name="Harunari E."/>
            <person name="Igarashi Y."/>
            <person name="Kanchanasin P."/>
            <person name="Tanasupawat S."/>
            <person name="Phongsopitanun W."/>
        </authorList>
    </citation>
    <scope>NUCLEOTIDE SEQUENCE [LARGE SCALE GENOMIC DNA]</scope>
    <source>
        <strain evidence="6 7">J2-2</strain>
    </source>
</reference>
<comment type="caution">
    <text evidence="6">The sequence shown here is derived from an EMBL/GenBank/DDBJ whole genome shotgun (WGS) entry which is preliminary data.</text>
</comment>
<dbReference type="Gene3D" id="1.10.260.40">
    <property type="entry name" value="lambda repressor-like DNA-binding domains"/>
    <property type="match status" value="1"/>
</dbReference>
<dbReference type="CDD" id="cd06267">
    <property type="entry name" value="PBP1_LacI_sugar_binding-like"/>
    <property type="match status" value="1"/>
</dbReference>
<evidence type="ECO:0000313" key="7">
    <source>
        <dbReference type="Proteomes" id="UP001197247"/>
    </source>
</evidence>
<dbReference type="CDD" id="cd01392">
    <property type="entry name" value="HTH_LacI"/>
    <property type="match status" value="1"/>
</dbReference>
<dbReference type="InterPro" id="IPR000843">
    <property type="entry name" value="HTH_LacI"/>
</dbReference>
<dbReference type="InterPro" id="IPR046335">
    <property type="entry name" value="LacI/GalR-like_sensor"/>
</dbReference>
<dbReference type="EMBL" id="JAHBAY010000002">
    <property type="protein sequence ID" value="MBT0768463.1"/>
    <property type="molecule type" value="Genomic_DNA"/>
</dbReference>
<dbReference type="SUPFAM" id="SSF47413">
    <property type="entry name" value="lambda repressor-like DNA-binding domains"/>
    <property type="match status" value="1"/>
</dbReference>
<dbReference type="RefSeq" id="WP_214154757.1">
    <property type="nucleotide sequence ID" value="NZ_JAHBAY010000002.1"/>
</dbReference>
<dbReference type="SUPFAM" id="SSF53822">
    <property type="entry name" value="Periplasmic binding protein-like I"/>
    <property type="match status" value="1"/>
</dbReference>
<evidence type="ECO:0000313" key="6">
    <source>
        <dbReference type="EMBL" id="MBT0768463.1"/>
    </source>
</evidence>
<evidence type="ECO:0000259" key="5">
    <source>
        <dbReference type="PROSITE" id="PS50932"/>
    </source>
</evidence>
<evidence type="ECO:0000256" key="3">
    <source>
        <dbReference type="ARBA" id="ARBA00023125"/>
    </source>
</evidence>
<evidence type="ECO:0000256" key="1">
    <source>
        <dbReference type="ARBA" id="ARBA00022491"/>
    </source>
</evidence>
<keyword evidence="3 6" id="KW-0238">DNA-binding</keyword>
<accession>A0ABS5TED6</accession>
<keyword evidence="1" id="KW-0678">Repressor</keyword>
<proteinExistence type="predicted"/>
<evidence type="ECO:0000256" key="2">
    <source>
        <dbReference type="ARBA" id="ARBA00023015"/>
    </source>
</evidence>
<dbReference type="Pfam" id="PF13377">
    <property type="entry name" value="Peripla_BP_3"/>
    <property type="match status" value="1"/>
</dbReference>
<keyword evidence="7" id="KW-1185">Reference proteome</keyword>
<dbReference type="Pfam" id="PF00356">
    <property type="entry name" value="LacI"/>
    <property type="match status" value="1"/>
</dbReference>
<dbReference type="Proteomes" id="UP001197247">
    <property type="component" value="Unassembled WGS sequence"/>
</dbReference>
<dbReference type="Gene3D" id="3.40.50.2300">
    <property type="match status" value="2"/>
</dbReference>
<evidence type="ECO:0000256" key="4">
    <source>
        <dbReference type="ARBA" id="ARBA00023163"/>
    </source>
</evidence>
<dbReference type="PANTHER" id="PTHR30146:SF148">
    <property type="entry name" value="HTH-TYPE TRANSCRIPTIONAL REPRESSOR PURR-RELATED"/>
    <property type="match status" value="1"/>
</dbReference>